<dbReference type="Pfam" id="PF00702">
    <property type="entry name" value="Hydrolase"/>
    <property type="match status" value="1"/>
</dbReference>
<dbReference type="InterPro" id="IPR051828">
    <property type="entry name" value="HAD-like_hydrolase_domain"/>
</dbReference>
<sequence>MSRLQTLHSRLLPLVRPRLITFDAYETLFCPHTPVHQVYAEILNAHHVPTPTHLTSPVTPAHIQASFPTVYRSHWSKHPNYGKGYMKVKDWWLEFITQCCHPYPVSPQAVEKVWKYFGDKRPYNIREGVKETLQRLRNWKNQPDLAIVSNSDPRCKSILKSLSLSPQFFRPEAIFLSYETGYDKPNPKSLEVVLDSLKLNQKIASSPDEPIFWHVGDDIEKDLYFAASLPHWGGILIDWNNELIPELKHNDDYINVGGRDEILFLSKNKIIISKFTNLAEIFGV</sequence>
<gene>
    <name evidence="1" type="ORF">NADFUDRAFT_51076</name>
</gene>
<protein>
    <submittedName>
        <fullName evidence="1">HAD-like protein</fullName>
    </submittedName>
</protein>
<dbReference type="STRING" id="857566.A0A1E3PKD7"/>
<name>A0A1E3PKD7_9ASCO</name>
<proteinExistence type="predicted"/>
<dbReference type="Gene3D" id="1.10.150.720">
    <property type="entry name" value="Haloacid dehalogenase-like hydrolase"/>
    <property type="match status" value="1"/>
</dbReference>
<dbReference type="EMBL" id="KV454409">
    <property type="protein sequence ID" value="ODQ65798.1"/>
    <property type="molecule type" value="Genomic_DNA"/>
</dbReference>
<dbReference type="InterPro" id="IPR036412">
    <property type="entry name" value="HAD-like_sf"/>
</dbReference>
<evidence type="ECO:0000313" key="2">
    <source>
        <dbReference type="Proteomes" id="UP000095009"/>
    </source>
</evidence>
<dbReference type="InterPro" id="IPR044924">
    <property type="entry name" value="HAD-SF_hydro_IA_REG-2-like_cap"/>
</dbReference>
<dbReference type="SUPFAM" id="SSF56784">
    <property type="entry name" value="HAD-like"/>
    <property type="match status" value="1"/>
</dbReference>
<evidence type="ECO:0000313" key="1">
    <source>
        <dbReference type="EMBL" id="ODQ65798.1"/>
    </source>
</evidence>
<dbReference type="InterPro" id="IPR023214">
    <property type="entry name" value="HAD_sf"/>
</dbReference>
<dbReference type="Proteomes" id="UP000095009">
    <property type="component" value="Unassembled WGS sequence"/>
</dbReference>
<keyword evidence="2" id="KW-1185">Reference proteome</keyword>
<dbReference type="GO" id="GO:0005634">
    <property type="term" value="C:nucleus"/>
    <property type="evidence" value="ECO:0007669"/>
    <property type="project" value="TreeGrafter"/>
</dbReference>
<dbReference type="AlphaFoldDB" id="A0A1E3PKD7"/>
<reference evidence="1 2" key="1">
    <citation type="journal article" date="2016" name="Proc. Natl. Acad. Sci. U.S.A.">
        <title>Comparative genomics of biotechnologically important yeasts.</title>
        <authorList>
            <person name="Riley R."/>
            <person name="Haridas S."/>
            <person name="Wolfe K.H."/>
            <person name="Lopes M.R."/>
            <person name="Hittinger C.T."/>
            <person name="Goeker M."/>
            <person name="Salamov A.A."/>
            <person name="Wisecaver J.H."/>
            <person name="Long T.M."/>
            <person name="Calvey C.H."/>
            <person name="Aerts A.L."/>
            <person name="Barry K.W."/>
            <person name="Choi C."/>
            <person name="Clum A."/>
            <person name="Coughlan A.Y."/>
            <person name="Deshpande S."/>
            <person name="Douglass A.P."/>
            <person name="Hanson S.J."/>
            <person name="Klenk H.-P."/>
            <person name="LaButti K.M."/>
            <person name="Lapidus A."/>
            <person name="Lindquist E.A."/>
            <person name="Lipzen A.M."/>
            <person name="Meier-Kolthoff J.P."/>
            <person name="Ohm R.A."/>
            <person name="Otillar R.P."/>
            <person name="Pangilinan J.L."/>
            <person name="Peng Y."/>
            <person name="Rokas A."/>
            <person name="Rosa C.A."/>
            <person name="Scheuner C."/>
            <person name="Sibirny A.A."/>
            <person name="Slot J.C."/>
            <person name="Stielow J.B."/>
            <person name="Sun H."/>
            <person name="Kurtzman C.P."/>
            <person name="Blackwell M."/>
            <person name="Grigoriev I.V."/>
            <person name="Jeffries T.W."/>
        </authorList>
    </citation>
    <scope>NUCLEOTIDE SEQUENCE [LARGE SCALE GENOMIC DNA]</scope>
    <source>
        <strain evidence="1 2">DSM 6958</strain>
    </source>
</reference>
<dbReference type="Gene3D" id="3.40.50.1000">
    <property type="entry name" value="HAD superfamily/HAD-like"/>
    <property type="match status" value="1"/>
</dbReference>
<accession>A0A1E3PKD7</accession>
<organism evidence="1 2">
    <name type="scientific">Nadsonia fulvescens var. elongata DSM 6958</name>
    <dbReference type="NCBI Taxonomy" id="857566"/>
    <lineage>
        <taxon>Eukaryota</taxon>
        <taxon>Fungi</taxon>
        <taxon>Dikarya</taxon>
        <taxon>Ascomycota</taxon>
        <taxon>Saccharomycotina</taxon>
        <taxon>Dipodascomycetes</taxon>
        <taxon>Dipodascales</taxon>
        <taxon>Dipodascales incertae sedis</taxon>
        <taxon>Nadsonia</taxon>
    </lineage>
</organism>
<dbReference type="OrthoDB" id="444127at2759"/>
<dbReference type="PANTHER" id="PTHR46191:SF2">
    <property type="entry name" value="HALOACID DEHALOGENASE-LIKE HYDROLASE DOMAIN-CONTAINING PROTEIN 3"/>
    <property type="match status" value="1"/>
</dbReference>
<dbReference type="PANTHER" id="PTHR46191">
    <property type="match status" value="1"/>
</dbReference>